<dbReference type="Pfam" id="PF00840">
    <property type="entry name" value="Glyco_hydro_7"/>
    <property type="match status" value="1"/>
</dbReference>
<dbReference type="InterPro" id="IPR013320">
    <property type="entry name" value="ConA-like_dom_sf"/>
</dbReference>
<evidence type="ECO:0000256" key="4">
    <source>
        <dbReference type="ARBA" id="ARBA00022729"/>
    </source>
</evidence>
<dbReference type="EC" id="3.2.1.91" evidence="3"/>
<feature type="compositionally biased region" description="Pro residues" evidence="10">
    <location>
        <begin position="460"/>
        <end position="471"/>
    </location>
</feature>
<dbReference type="AlphaFoldDB" id="A0AB34JAQ8"/>
<evidence type="ECO:0000256" key="3">
    <source>
        <dbReference type="ARBA" id="ARBA00012561"/>
    </source>
</evidence>
<gene>
    <name evidence="12" type="ORF">AB1Y20_002303</name>
</gene>
<dbReference type="GO" id="GO:0030245">
    <property type="term" value="P:cellulose catabolic process"/>
    <property type="evidence" value="ECO:0007669"/>
    <property type="project" value="UniProtKB-KW"/>
</dbReference>
<dbReference type="EMBL" id="JBGBPQ010000011">
    <property type="protein sequence ID" value="KAL1515686.1"/>
    <property type="molecule type" value="Genomic_DNA"/>
</dbReference>
<evidence type="ECO:0000256" key="10">
    <source>
        <dbReference type="SAM" id="MobiDB-lite"/>
    </source>
</evidence>
<keyword evidence="5" id="KW-0378">Hydrolase</keyword>
<keyword evidence="9" id="KW-0624">Polysaccharide degradation</keyword>
<reference evidence="12 13" key="1">
    <citation type="journal article" date="2024" name="Science">
        <title>Giant polyketide synthase enzymes in the biosynthesis of giant marine polyether toxins.</title>
        <authorList>
            <person name="Fallon T.R."/>
            <person name="Shende V.V."/>
            <person name="Wierzbicki I.H."/>
            <person name="Pendleton A.L."/>
            <person name="Watervoot N.F."/>
            <person name="Auber R.P."/>
            <person name="Gonzalez D.J."/>
            <person name="Wisecaver J.H."/>
            <person name="Moore B.S."/>
        </authorList>
    </citation>
    <scope>NUCLEOTIDE SEQUENCE [LARGE SCALE GENOMIC DNA]</scope>
    <source>
        <strain evidence="12 13">12B1</strain>
    </source>
</reference>
<dbReference type="GO" id="GO:0016162">
    <property type="term" value="F:cellulose 1,4-beta-cellobiosidase activity"/>
    <property type="evidence" value="ECO:0007669"/>
    <property type="project" value="UniProtKB-EC"/>
</dbReference>
<proteinExistence type="inferred from homology"/>
<evidence type="ECO:0000256" key="7">
    <source>
        <dbReference type="ARBA" id="ARBA00023277"/>
    </source>
</evidence>
<evidence type="ECO:0000256" key="11">
    <source>
        <dbReference type="SAM" id="SignalP"/>
    </source>
</evidence>
<dbReference type="SUPFAM" id="SSF49899">
    <property type="entry name" value="Concanavalin A-like lectins/glucanases"/>
    <property type="match status" value="1"/>
</dbReference>
<keyword evidence="6" id="KW-0136">Cellulose degradation</keyword>
<comment type="catalytic activity">
    <reaction evidence="1">
        <text>Hydrolysis of (1-&gt;4)-beta-D-glucosidic linkages in cellulose and cellotetraose, releasing cellobiose from the non-reducing ends of the chains.</text>
        <dbReference type="EC" id="3.2.1.91"/>
    </reaction>
</comment>
<feature type="region of interest" description="Disordered" evidence="10">
    <location>
        <begin position="452"/>
        <end position="471"/>
    </location>
</feature>
<evidence type="ECO:0000313" key="13">
    <source>
        <dbReference type="Proteomes" id="UP001515480"/>
    </source>
</evidence>
<comment type="similarity">
    <text evidence="2">Belongs to the glycosyl hydrolase 7 (cellulase C) family.</text>
</comment>
<feature type="chain" id="PRO_5044194209" description="cellulose 1,4-beta-cellobiosidase (non-reducing end)" evidence="11">
    <location>
        <begin position="17"/>
        <end position="598"/>
    </location>
</feature>
<dbReference type="InterPro" id="IPR001722">
    <property type="entry name" value="Glyco_hydro_7"/>
</dbReference>
<keyword evidence="13" id="KW-1185">Reference proteome</keyword>
<dbReference type="PRINTS" id="PR00734">
    <property type="entry name" value="GLHYDRLASE7"/>
</dbReference>
<keyword evidence="4 11" id="KW-0732">Signal</keyword>
<sequence>MLKKIALASLALEVHAQAPGTLKTEQHPSLTFSQCTKASGCVAKNQQIVIDANWRWTHAAAKPTNCYSGNVWDPTLCPDEATCTSNCVVEGADAEYEGTYGIKSSGDTLQLGFVTTGSYSKNVGSRTYLMEDEDSYQMFKLKNKEFAFDVDVSQLPCGLNGALYFVQMDQDGGKSKYASNTAGAKYGTGYCDAQCPHDLKFIDGVANVVDWTPSKTDPSAGTGKYGSCCVEMDIWEANKMSTAYTAHSCAVQEQTRCSGTDCGDNPDHRFDGLCDKNGCDVQPFRLGNHSFFGPGPQFVVDSTKKMTVVTQFLTADGTDSGALKEIRRFYVQNGKMVGSPEIILGQSKYDSISEGFCKAEVGVFQDKTNFLEKGGLASMDDAFEKGMVLVMSLWDDHYADMLWLDSTYPVDGTAPGDKRGTCSTTSGNPKDLEEQVPNANVKFSNIRLGEIGSTTSSAPSPAPAPPSPSPAACPGGSLSSCISLCPSTPADAFKACVDTCVSRCSSAALLSAKPASPKAWAPCAKGSACPNGFECAQREHSAQCVPTSELFEAFVHTQPSSSAIQEFLRDGTTRFPPTGLAAYASAGVPKHSVSVEAA</sequence>
<name>A0AB34JAQ8_PRYPA</name>
<keyword evidence="7" id="KW-0119">Carbohydrate metabolism</keyword>
<dbReference type="Gene3D" id="2.70.100.10">
    <property type="entry name" value="Glycoside hydrolase, family 7, domain"/>
    <property type="match status" value="1"/>
</dbReference>
<dbReference type="PANTHER" id="PTHR33753">
    <property type="entry name" value="1,4-BETA-D-GLUCAN CELLOBIOHYDROLASE B"/>
    <property type="match status" value="1"/>
</dbReference>
<protein>
    <recommendedName>
        <fullName evidence="3">cellulose 1,4-beta-cellobiosidase (non-reducing end)</fullName>
        <ecNumber evidence="3">3.2.1.91</ecNumber>
    </recommendedName>
</protein>
<evidence type="ECO:0000256" key="5">
    <source>
        <dbReference type="ARBA" id="ARBA00022801"/>
    </source>
</evidence>
<evidence type="ECO:0000256" key="2">
    <source>
        <dbReference type="ARBA" id="ARBA00006044"/>
    </source>
</evidence>
<evidence type="ECO:0000313" key="12">
    <source>
        <dbReference type="EMBL" id="KAL1515686.1"/>
    </source>
</evidence>
<dbReference type="InterPro" id="IPR037019">
    <property type="entry name" value="Glyco_hydro_7_sf"/>
</dbReference>
<evidence type="ECO:0000256" key="1">
    <source>
        <dbReference type="ARBA" id="ARBA00001641"/>
    </source>
</evidence>
<evidence type="ECO:0000256" key="9">
    <source>
        <dbReference type="ARBA" id="ARBA00023326"/>
    </source>
</evidence>
<accession>A0AB34JAQ8</accession>
<comment type="caution">
    <text evidence="12">The sequence shown here is derived from an EMBL/GenBank/DDBJ whole genome shotgun (WGS) entry which is preliminary data.</text>
</comment>
<feature type="region of interest" description="Disordered" evidence="10">
    <location>
        <begin position="414"/>
        <end position="437"/>
    </location>
</feature>
<feature type="signal peptide" evidence="11">
    <location>
        <begin position="1"/>
        <end position="16"/>
    </location>
</feature>
<dbReference type="PANTHER" id="PTHR33753:SF2">
    <property type="entry name" value="GLYCOSIDE HYDROLASE FAMILY 7 PROTEIN"/>
    <property type="match status" value="1"/>
</dbReference>
<dbReference type="Proteomes" id="UP001515480">
    <property type="component" value="Unassembled WGS sequence"/>
</dbReference>
<evidence type="ECO:0000256" key="8">
    <source>
        <dbReference type="ARBA" id="ARBA00023295"/>
    </source>
</evidence>
<keyword evidence="8" id="KW-0326">Glycosidase</keyword>
<organism evidence="12 13">
    <name type="scientific">Prymnesium parvum</name>
    <name type="common">Toxic golden alga</name>
    <dbReference type="NCBI Taxonomy" id="97485"/>
    <lineage>
        <taxon>Eukaryota</taxon>
        <taxon>Haptista</taxon>
        <taxon>Haptophyta</taxon>
        <taxon>Prymnesiophyceae</taxon>
        <taxon>Prymnesiales</taxon>
        <taxon>Prymnesiaceae</taxon>
        <taxon>Prymnesium</taxon>
    </lineage>
</organism>
<dbReference type="CDD" id="cd07999">
    <property type="entry name" value="GH7_CBH_EG"/>
    <property type="match status" value="1"/>
</dbReference>
<dbReference type="FunFam" id="2.70.100.10:FF:000001">
    <property type="entry name" value="Glucanase"/>
    <property type="match status" value="1"/>
</dbReference>
<evidence type="ECO:0000256" key="6">
    <source>
        <dbReference type="ARBA" id="ARBA00023001"/>
    </source>
</evidence>